<name>A0A377IUQ9_AVIPA</name>
<gene>
    <name evidence="2" type="ORF">NCTC11296_03055</name>
</gene>
<feature type="transmembrane region" description="Helical" evidence="1">
    <location>
        <begin position="128"/>
        <end position="147"/>
    </location>
</feature>
<keyword evidence="1" id="KW-0812">Transmembrane</keyword>
<organism evidence="2 3">
    <name type="scientific">Avibacterium paragallinarum</name>
    <name type="common">Haemophilus gallinarum</name>
    <dbReference type="NCBI Taxonomy" id="728"/>
    <lineage>
        <taxon>Bacteria</taxon>
        <taxon>Pseudomonadati</taxon>
        <taxon>Pseudomonadota</taxon>
        <taxon>Gammaproteobacteria</taxon>
        <taxon>Pasteurellales</taxon>
        <taxon>Pasteurellaceae</taxon>
        <taxon>Avibacterium</taxon>
    </lineage>
</organism>
<proteinExistence type="predicted"/>
<evidence type="ECO:0000313" key="2">
    <source>
        <dbReference type="EMBL" id="STO91923.1"/>
    </source>
</evidence>
<protein>
    <submittedName>
        <fullName evidence="2">Putative inner membrane protein</fullName>
    </submittedName>
</protein>
<dbReference type="RefSeq" id="WP_017807195.1">
    <property type="nucleotide sequence ID" value="NZ_PQVK01000006.1"/>
</dbReference>
<sequence length="151" mass="16692">MSANKKLSKSQNIDIVKEVKKNPSIVESILEIPEARELIIQQQKIHSGPLPAPEDIERYNQSIPDGANRIMAMAEKSLNLADKRLQYEYSLKQKDQHNQHFGQKVGVFVVALFTALSAYLAYLGDTTSAALLMGSGLVSLVTAFIVGNHKK</sequence>
<feature type="transmembrane region" description="Helical" evidence="1">
    <location>
        <begin position="101"/>
        <end position="122"/>
    </location>
</feature>
<dbReference type="Pfam" id="PF10097">
    <property type="entry name" value="DUF2335"/>
    <property type="match status" value="1"/>
</dbReference>
<reference evidence="2 3" key="1">
    <citation type="submission" date="2018-06" db="EMBL/GenBank/DDBJ databases">
        <authorList>
            <consortium name="Pathogen Informatics"/>
            <person name="Doyle S."/>
        </authorList>
    </citation>
    <scope>NUCLEOTIDE SEQUENCE [LARGE SCALE GENOMIC DNA]</scope>
    <source>
        <strain evidence="2 3">NCTC11296</strain>
    </source>
</reference>
<evidence type="ECO:0000313" key="3">
    <source>
        <dbReference type="Proteomes" id="UP000254465"/>
    </source>
</evidence>
<dbReference type="AlphaFoldDB" id="A0A377IUQ9"/>
<accession>A0A377IUQ9</accession>
<keyword evidence="1" id="KW-1133">Transmembrane helix</keyword>
<dbReference type="InterPro" id="IPR019284">
    <property type="entry name" value="RP532"/>
</dbReference>
<dbReference type="EMBL" id="UGHK01000003">
    <property type="protein sequence ID" value="STO91923.1"/>
    <property type="molecule type" value="Genomic_DNA"/>
</dbReference>
<keyword evidence="1" id="KW-0472">Membrane</keyword>
<evidence type="ECO:0000256" key="1">
    <source>
        <dbReference type="SAM" id="Phobius"/>
    </source>
</evidence>
<dbReference type="Proteomes" id="UP000254465">
    <property type="component" value="Unassembled WGS sequence"/>
</dbReference>